<evidence type="ECO:0000313" key="3">
    <source>
        <dbReference type="Proteomes" id="UP000054383"/>
    </source>
</evidence>
<sequence length="175" mass="20208">MVQTMLSPTHALPLPKNANHHTDVNITTLILEIQSLCHARDHPTLSSSSSSSSPSIEVNILQTVIRQKLHRLQDQILKRAMRKLEELLDYDLLPEQQHQHQHEHEHDDDDDEEEDEEEDDDGVLLPVPLKIGSRRVRARAIVRGDNNENKIIEDADMDPLERLERKVLDVQIYQC</sequence>
<accession>A0A0U1M241</accession>
<feature type="region of interest" description="Disordered" evidence="1">
    <location>
        <begin position="96"/>
        <end position="125"/>
    </location>
</feature>
<organism evidence="2 3">
    <name type="scientific">Talaromyces islandicus</name>
    <name type="common">Penicillium islandicum</name>
    <dbReference type="NCBI Taxonomy" id="28573"/>
    <lineage>
        <taxon>Eukaryota</taxon>
        <taxon>Fungi</taxon>
        <taxon>Dikarya</taxon>
        <taxon>Ascomycota</taxon>
        <taxon>Pezizomycotina</taxon>
        <taxon>Eurotiomycetes</taxon>
        <taxon>Eurotiomycetidae</taxon>
        <taxon>Eurotiales</taxon>
        <taxon>Trichocomaceae</taxon>
        <taxon>Talaromyces</taxon>
        <taxon>Talaromyces sect. Islandici</taxon>
    </lineage>
</organism>
<dbReference type="AlphaFoldDB" id="A0A0U1M241"/>
<gene>
    <name evidence="2" type="ORF">PISL3812_06684</name>
</gene>
<protein>
    <submittedName>
        <fullName evidence="2">Uncharacterized protein</fullName>
    </submittedName>
</protein>
<reference evidence="2 3" key="1">
    <citation type="submission" date="2015-04" db="EMBL/GenBank/DDBJ databases">
        <authorList>
            <person name="Syromyatnikov M.Y."/>
            <person name="Popov V.N."/>
        </authorList>
    </citation>
    <scope>NUCLEOTIDE SEQUENCE [LARGE SCALE GENOMIC DNA]</scope>
    <source>
        <strain evidence="2">WF-38-12</strain>
    </source>
</reference>
<dbReference type="Proteomes" id="UP000054383">
    <property type="component" value="Unassembled WGS sequence"/>
</dbReference>
<feature type="compositionally biased region" description="Acidic residues" evidence="1">
    <location>
        <begin position="106"/>
        <end position="122"/>
    </location>
</feature>
<proteinExistence type="predicted"/>
<dbReference type="EMBL" id="CVMT01000006">
    <property type="protein sequence ID" value="CRG89645.1"/>
    <property type="molecule type" value="Genomic_DNA"/>
</dbReference>
<name>A0A0U1M241_TALIS</name>
<dbReference type="OrthoDB" id="10482660at2759"/>
<keyword evidence="3" id="KW-1185">Reference proteome</keyword>
<evidence type="ECO:0000313" key="2">
    <source>
        <dbReference type="EMBL" id="CRG89645.1"/>
    </source>
</evidence>
<evidence type="ECO:0000256" key="1">
    <source>
        <dbReference type="SAM" id="MobiDB-lite"/>
    </source>
</evidence>